<dbReference type="InterPro" id="IPR006925">
    <property type="entry name" value="Vps16_C"/>
</dbReference>
<evidence type="ECO:0000256" key="1">
    <source>
        <dbReference type="ARBA" id="ARBA00009250"/>
    </source>
</evidence>
<feature type="domain" description="Vps16 N-terminal" evidence="6">
    <location>
        <begin position="15"/>
        <end position="382"/>
    </location>
</feature>
<dbReference type="GO" id="GO:0016197">
    <property type="term" value="P:endosomal transport"/>
    <property type="evidence" value="ECO:0007669"/>
    <property type="project" value="TreeGrafter"/>
</dbReference>
<dbReference type="InterPro" id="IPR006926">
    <property type="entry name" value="Vps16_N"/>
</dbReference>
<dbReference type="GO" id="GO:0003779">
    <property type="term" value="F:actin binding"/>
    <property type="evidence" value="ECO:0007669"/>
    <property type="project" value="TreeGrafter"/>
</dbReference>
<comment type="function">
    <text evidence="4">Plays a role in vesicle-mediated protein trafficking to lysosomal compartments including the endocytic membrane transport and autophagic pathways. Believed to act as a core component of the putative HOPS and CORVET endosomal tethering complexes.</text>
</comment>
<organism evidence="7">
    <name type="scientific">Timema tahoe</name>
    <dbReference type="NCBI Taxonomy" id="61484"/>
    <lineage>
        <taxon>Eukaryota</taxon>
        <taxon>Metazoa</taxon>
        <taxon>Ecdysozoa</taxon>
        <taxon>Arthropoda</taxon>
        <taxon>Hexapoda</taxon>
        <taxon>Insecta</taxon>
        <taxon>Pterygota</taxon>
        <taxon>Neoptera</taxon>
        <taxon>Polyneoptera</taxon>
        <taxon>Phasmatodea</taxon>
        <taxon>Timematodea</taxon>
        <taxon>Timematoidea</taxon>
        <taxon>Timematidae</taxon>
        <taxon>Timema</taxon>
    </lineage>
</organism>
<dbReference type="InterPro" id="IPR038132">
    <property type="entry name" value="Vps16_C_sf"/>
</dbReference>
<evidence type="ECO:0000259" key="6">
    <source>
        <dbReference type="Pfam" id="PF04841"/>
    </source>
</evidence>
<dbReference type="EMBL" id="OE000940">
    <property type="protein sequence ID" value="CAD7455506.1"/>
    <property type="molecule type" value="Genomic_DNA"/>
</dbReference>
<keyword evidence="4" id="KW-0967">Endosome</keyword>
<dbReference type="FunFam" id="1.10.150.780:FF:000001">
    <property type="entry name" value="Vacuolar protein sorting-associated protein 16 homolog"/>
    <property type="match status" value="1"/>
</dbReference>
<keyword evidence="4" id="KW-0472">Membrane</keyword>
<dbReference type="GO" id="GO:0006886">
    <property type="term" value="P:intracellular protein transport"/>
    <property type="evidence" value="ECO:0007669"/>
    <property type="project" value="InterPro"/>
</dbReference>
<feature type="domain" description="Vps16 C-terminal" evidence="5">
    <location>
        <begin position="487"/>
        <end position="799"/>
    </location>
</feature>
<dbReference type="InterPro" id="IPR016534">
    <property type="entry name" value="VPS16"/>
</dbReference>
<dbReference type="PANTHER" id="PTHR12811">
    <property type="entry name" value="VACUOLAR PROTEIN SORTING VPS16"/>
    <property type="match status" value="1"/>
</dbReference>
<keyword evidence="4" id="KW-0458">Lysosome</keyword>
<dbReference type="SUPFAM" id="SSF50969">
    <property type="entry name" value="YVTN repeat-like/Quinoprotein amine dehydrogenase"/>
    <property type="match status" value="1"/>
</dbReference>
<comment type="subunit">
    <text evidence="3">Core component of at least two putative endosomal tethering complexes, the homotypic fusion and vacuole protein sorting (HOPS) complex and the class C core vacuole/endosome tethering (CORVET) complex. Their common core is composed of the class C Vps proteins VPS11, VPS16, VPS18 and VPS33A, which in HOPS further associates with VPS39 and VPS41 and in CORVET with VPS8 and TGFBRAP1. Interacts with RAB5C. Interacts with STX17, MON1B. Associates with adapter protein complex 3 (AP-3) and clathrin:AP-3 complexes.</text>
</comment>
<evidence type="ECO:0000256" key="2">
    <source>
        <dbReference type="ARBA" id="ARBA00017947"/>
    </source>
</evidence>
<keyword evidence="4" id="KW-0653">Protein transport</keyword>
<evidence type="ECO:0000256" key="3">
    <source>
        <dbReference type="ARBA" id="ARBA00061859"/>
    </source>
</evidence>
<reference evidence="7" key="1">
    <citation type="submission" date="2020-11" db="EMBL/GenBank/DDBJ databases">
        <authorList>
            <person name="Tran Van P."/>
        </authorList>
    </citation>
    <scope>NUCLEOTIDE SEQUENCE</scope>
</reference>
<dbReference type="PANTHER" id="PTHR12811:SF0">
    <property type="entry name" value="VACUOLAR PROTEIN SORTING-ASSOCIATED PROTEIN 16 HOMOLOG"/>
    <property type="match status" value="1"/>
</dbReference>
<dbReference type="GO" id="GO:0042144">
    <property type="term" value="P:vacuole fusion, non-autophagic"/>
    <property type="evidence" value="ECO:0007669"/>
    <property type="project" value="TreeGrafter"/>
</dbReference>
<dbReference type="PIRSF" id="PIRSF007949">
    <property type="entry name" value="VPS16"/>
    <property type="match status" value="1"/>
</dbReference>
<comment type="subcellular location">
    <subcellularLocation>
        <location evidence="4">Late endosome membrane</location>
        <topology evidence="4">Peripheral membrane protein</topology>
        <orientation evidence="4">Cytoplasmic side</orientation>
    </subcellularLocation>
    <subcellularLocation>
        <location evidence="4">Lysosome membrane</location>
        <topology evidence="4">Peripheral membrane protein</topology>
        <orientation evidence="4">Cytoplasmic side</orientation>
    </subcellularLocation>
    <text evidence="4">Cytoplasmic, peripheral membrane protein associated with late endosomes/lysosomes.</text>
</comment>
<dbReference type="InterPro" id="IPR011044">
    <property type="entry name" value="Quino_amine_DH_bsu"/>
</dbReference>
<dbReference type="Pfam" id="PF04841">
    <property type="entry name" value="Vps16_N"/>
    <property type="match status" value="1"/>
</dbReference>
<dbReference type="AlphaFoldDB" id="A0A7R9IC92"/>
<keyword evidence="4" id="KW-0813">Transport</keyword>
<proteinExistence type="inferred from homology"/>
<dbReference type="GO" id="GO:0031902">
    <property type="term" value="C:late endosome membrane"/>
    <property type="evidence" value="ECO:0007669"/>
    <property type="project" value="UniProtKB-SubCell"/>
</dbReference>
<dbReference type="GO" id="GO:0030897">
    <property type="term" value="C:HOPS complex"/>
    <property type="evidence" value="ECO:0007669"/>
    <property type="project" value="UniProtKB-UniRule"/>
</dbReference>
<gene>
    <name evidence="7" type="ORF">TTEB3V08_LOCUS3573</name>
</gene>
<dbReference type="Gene3D" id="1.10.150.780">
    <property type="entry name" value="Vps16, C-terminal region"/>
    <property type="match status" value="1"/>
</dbReference>
<accession>A0A7R9IC92</accession>
<evidence type="ECO:0000256" key="4">
    <source>
        <dbReference type="PIRNR" id="PIRNR007949"/>
    </source>
</evidence>
<evidence type="ECO:0000259" key="5">
    <source>
        <dbReference type="Pfam" id="PF04840"/>
    </source>
</evidence>
<sequence length="808" mass="92465">MAWQNEINLDNVVLPIAVVRDRKRFIKVQTTGKPVISIYTASGRQMSSIVWTGGQIIHLGWSSTEDLLCVQNDGCVLVYDMFGTYLHTFSMGQEAKDTNIIEAKIFASVNGTGVVVLTSSYRFFLVNNVKEPKVRQLAEVAGLTVPPSSWCVISEDRHTRVLMARGSDLFLLKHSEQHAFPVGLDLRENTKSVVEMAVSHNNRHVALFTDLGHLWIGSADMRKKYCEFDTNCPSRPRQLVWCGTEAVVGHWDTVLLVVNRQGEFINYGYDSPVHLLPEMDGVRVLSAFTHEMIQKVPLVVQQIFRINSTEPGSYLLEASKQFQKRSHRSDEYIRLVKDQLNVAVRQCIEAAGYEFDPSNQMMLIRAAQFGKSFVPDIDSEPYVKMCRTLRVLNAVRNLRIGVPLTITQLQHLSFQVLLDRLVVRRHFYLAIQIAKYLRMPDVEGSSRILAHWACYKRVSFVQVKQTQLDREQVARDIADKLGYAPGVSYSEIAKKAADCGRTQLAIKLIDYEPRASLQVPLLLKLGEDIPSLVKAIDSGDTDLVYIVLLHLRDNMPMAEFQMTIRNYPMAQSLYLKYCRDHNIETLRDIYDQEDNHNAKAAFYLKESYDPKNSTTKAASLESAKQSYRSARNEFAATMCEEQQKLLKYQTTLEDKFRREFVGLSVHDTVHLLLMLNEVKLAEKLRAEYKVSDRRYWWLRILSLAALSDWSELDKFSKTKKSPIGYEPFVDVCLKYDKQSEAQKYLTRVKDDLKVKYYLKLGMLEEARNVATEHRDVQALLFVQSRCGTTKKTLSDQIDATIAQLTTKK</sequence>
<evidence type="ECO:0000313" key="7">
    <source>
        <dbReference type="EMBL" id="CAD7455506.1"/>
    </source>
</evidence>
<comment type="similarity">
    <text evidence="1 4">Belongs to the VPS16 family.</text>
</comment>
<dbReference type="GO" id="GO:0033263">
    <property type="term" value="C:CORVET complex"/>
    <property type="evidence" value="ECO:0007669"/>
    <property type="project" value="UniProtKB-UniRule"/>
</dbReference>
<protein>
    <recommendedName>
        <fullName evidence="2 4">Vacuolar protein sorting-associated protein 16 homolog</fullName>
    </recommendedName>
</protein>
<dbReference type="Pfam" id="PF04840">
    <property type="entry name" value="Vps16_C"/>
    <property type="match status" value="1"/>
</dbReference>
<dbReference type="GO" id="GO:0005765">
    <property type="term" value="C:lysosomal membrane"/>
    <property type="evidence" value="ECO:0007669"/>
    <property type="project" value="UniProtKB-SubCell"/>
</dbReference>
<name>A0A7R9IC92_9NEOP</name>